<dbReference type="AlphaFoldDB" id="A0A015V734"/>
<dbReference type="RefSeq" id="WP_004303780.1">
    <property type="nucleotide sequence ID" value="NZ_JGDB01000080.1"/>
</dbReference>
<dbReference type="EMBL" id="JGDB01000274">
    <property type="protein sequence ID" value="EXY88725.1"/>
    <property type="molecule type" value="Genomic_DNA"/>
</dbReference>
<dbReference type="EMBL" id="JGDB01000080">
    <property type="protein sequence ID" value="EXY91136.1"/>
    <property type="molecule type" value="Genomic_DNA"/>
</dbReference>
<reference evidence="3 4" key="1">
    <citation type="submission" date="2014-02" db="EMBL/GenBank/DDBJ databases">
        <authorList>
            <person name="Sears C."/>
            <person name="Carroll K."/>
            <person name="Sack B.R."/>
            <person name="Qadri F."/>
            <person name="Myers L.L."/>
            <person name="Chung G.-T."/>
            <person name="Escheverria P."/>
            <person name="Fraser C.M."/>
            <person name="Sadzewicz L."/>
            <person name="Shefchek K.A."/>
            <person name="Tallon L."/>
            <person name="Das S.P."/>
            <person name="Daugherty S."/>
            <person name="Mongodin E.F."/>
        </authorList>
    </citation>
    <scope>NUCLEOTIDE SEQUENCE [LARGE SCALE GENOMIC DNA]</scope>
    <source>
        <strain evidence="3">3998T</strain>
        <strain evidence="4">3998T(B)3</strain>
    </source>
</reference>
<name>A0A015V734_BACFG</name>
<gene>
    <name evidence="3" type="ORF">M125_2167</name>
    <name evidence="2" type="ORF">M125_4649</name>
</gene>
<feature type="domain" description="DUF6956" evidence="1">
    <location>
        <begin position="9"/>
        <end position="86"/>
    </location>
</feature>
<dbReference type="PATRIC" id="fig|1339316.3.peg.2082"/>
<dbReference type="InterPro" id="IPR054231">
    <property type="entry name" value="DUF6956"/>
</dbReference>
<dbReference type="Proteomes" id="UP000020773">
    <property type="component" value="Unassembled WGS sequence"/>
</dbReference>
<organism evidence="3 4">
    <name type="scientific">Bacteroides fragilis str. 3998T(B)3</name>
    <dbReference type="NCBI Taxonomy" id="1339316"/>
    <lineage>
        <taxon>Bacteria</taxon>
        <taxon>Pseudomonadati</taxon>
        <taxon>Bacteroidota</taxon>
        <taxon>Bacteroidia</taxon>
        <taxon>Bacteroidales</taxon>
        <taxon>Bacteroidaceae</taxon>
        <taxon>Bacteroides</taxon>
    </lineage>
</organism>
<dbReference type="Pfam" id="PF22273">
    <property type="entry name" value="DUF6956"/>
    <property type="match status" value="1"/>
</dbReference>
<protein>
    <recommendedName>
        <fullName evidence="1">DUF6956 domain-containing protein</fullName>
    </recommendedName>
</protein>
<accession>A0A015V734</accession>
<evidence type="ECO:0000313" key="2">
    <source>
        <dbReference type="EMBL" id="EXY88725.1"/>
    </source>
</evidence>
<evidence type="ECO:0000259" key="1">
    <source>
        <dbReference type="Pfam" id="PF22273"/>
    </source>
</evidence>
<evidence type="ECO:0000313" key="4">
    <source>
        <dbReference type="Proteomes" id="UP000020773"/>
    </source>
</evidence>
<dbReference type="GeneID" id="99669049"/>
<comment type="caution">
    <text evidence="3">The sequence shown here is derived from an EMBL/GenBank/DDBJ whole genome shotgun (WGS) entry which is preliminary data.</text>
</comment>
<evidence type="ECO:0000313" key="3">
    <source>
        <dbReference type="EMBL" id="EXY91136.1"/>
    </source>
</evidence>
<sequence>MKTNEVNKEISYETLLVTFGEGIGRLDTMFDDPQVWGVATLKQWIDGYETTRFTEIDDRTAVITSEYNMDSVKEWLQKNTPIINLEKR</sequence>
<proteinExistence type="predicted"/>